<accession>A0ABT1D1I6</accession>
<dbReference type="Proteomes" id="UP001523392">
    <property type="component" value="Unassembled WGS sequence"/>
</dbReference>
<name>A0ABT1D1I6_9PROT</name>
<organism evidence="1 2">
    <name type="scientific">Siccirubricoccus soli</name>
    <dbReference type="NCBI Taxonomy" id="2899147"/>
    <lineage>
        <taxon>Bacteria</taxon>
        <taxon>Pseudomonadati</taxon>
        <taxon>Pseudomonadota</taxon>
        <taxon>Alphaproteobacteria</taxon>
        <taxon>Acetobacterales</taxon>
        <taxon>Roseomonadaceae</taxon>
        <taxon>Siccirubricoccus</taxon>
    </lineage>
</organism>
<protein>
    <recommendedName>
        <fullName evidence="3">Cupin domain-containing protein</fullName>
    </recommendedName>
</protein>
<reference evidence="1 2" key="1">
    <citation type="submission" date="2021-12" db="EMBL/GenBank/DDBJ databases">
        <title>Siccirubricoccus leaddurans sp. nov., a high concentration Zn2+ tolerance bacterium.</title>
        <authorList>
            <person name="Cao Y."/>
        </authorList>
    </citation>
    <scope>NUCLEOTIDE SEQUENCE [LARGE SCALE GENOMIC DNA]</scope>
    <source>
        <strain evidence="1 2">KC 17139</strain>
    </source>
</reference>
<comment type="caution">
    <text evidence="1">The sequence shown here is derived from an EMBL/GenBank/DDBJ whole genome shotgun (WGS) entry which is preliminary data.</text>
</comment>
<sequence>MMWLAVHEEHLAGERALPPAAAHGLYLRRGTVALDGAALAEDSATARQGGGSLAGEGELWRFTLTREEPAQRHGLVLAHALARDPALPFVLRMDRVDFPPGAVTPKHGHAGPGIRRLLHGLLLAELGEERRRIAAGEAWFEPGPEPVIGRALAPGTAFIRCMALDAELLGQPSFRAWDAAEAAKPRGAQSRPFFDLLLQGLPT</sequence>
<gene>
    <name evidence="1" type="ORF">JYK14_06210</name>
</gene>
<proteinExistence type="predicted"/>
<dbReference type="InterPro" id="IPR014710">
    <property type="entry name" value="RmlC-like_jellyroll"/>
</dbReference>
<dbReference type="InterPro" id="IPR011051">
    <property type="entry name" value="RmlC_Cupin_sf"/>
</dbReference>
<evidence type="ECO:0000313" key="1">
    <source>
        <dbReference type="EMBL" id="MCO6415773.1"/>
    </source>
</evidence>
<evidence type="ECO:0008006" key="3">
    <source>
        <dbReference type="Google" id="ProtNLM"/>
    </source>
</evidence>
<dbReference type="EMBL" id="JAFIRR010000033">
    <property type="protein sequence ID" value="MCO6415773.1"/>
    <property type="molecule type" value="Genomic_DNA"/>
</dbReference>
<dbReference type="Gene3D" id="2.60.120.10">
    <property type="entry name" value="Jelly Rolls"/>
    <property type="match status" value="1"/>
</dbReference>
<keyword evidence="2" id="KW-1185">Reference proteome</keyword>
<dbReference type="SUPFAM" id="SSF51182">
    <property type="entry name" value="RmlC-like cupins"/>
    <property type="match status" value="1"/>
</dbReference>
<evidence type="ECO:0000313" key="2">
    <source>
        <dbReference type="Proteomes" id="UP001523392"/>
    </source>
</evidence>
<dbReference type="RefSeq" id="WP_252952373.1">
    <property type="nucleotide sequence ID" value="NZ_JAFIRR010000033.1"/>
</dbReference>